<evidence type="ECO:0000256" key="2">
    <source>
        <dbReference type="ARBA" id="ARBA00023235"/>
    </source>
</evidence>
<keyword evidence="2" id="KW-0413">Isomerase</keyword>
<gene>
    <name evidence="3" type="ORF">METZ01_LOCUS35508</name>
</gene>
<name>A0A381QUL9_9ZZZZ</name>
<dbReference type="PANTHER" id="PTHR48100:SF1">
    <property type="entry name" value="HISTIDINE PHOSPHATASE FAMILY PROTEIN-RELATED"/>
    <property type="match status" value="1"/>
</dbReference>
<evidence type="ECO:0000256" key="1">
    <source>
        <dbReference type="ARBA" id="ARBA00023152"/>
    </source>
</evidence>
<dbReference type="GO" id="GO:0005737">
    <property type="term" value="C:cytoplasm"/>
    <property type="evidence" value="ECO:0007669"/>
    <property type="project" value="TreeGrafter"/>
</dbReference>
<sequence>MKETEIILIRHGETEWNSQQRMQGHSNSDLSEVGRGQIQALGELMKNVSFDHIYSSDSLRARQTAEAVTQYSGHTLQFDQRIREKNLGVFEGLTSTEAKERHPEIYRLFKTAGANYVIDEGESTQQLLERALEFIEEIRLRHPQERVVMVTHGGVVRVLMKHALGLSIDAPTRFIIKNTGIFGLIWNENWLVTRMGGVSHLEK</sequence>
<dbReference type="CDD" id="cd07067">
    <property type="entry name" value="HP_PGM_like"/>
    <property type="match status" value="1"/>
</dbReference>
<dbReference type="PROSITE" id="PS00175">
    <property type="entry name" value="PG_MUTASE"/>
    <property type="match status" value="1"/>
</dbReference>
<dbReference type="InterPro" id="IPR050275">
    <property type="entry name" value="PGM_Phosphatase"/>
</dbReference>
<accession>A0A381QUL9</accession>
<evidence type="ECO:0000313" key="3">
    <source>
        <dbReference type="EMBL" id="SUZ82654.1"/>
    </source>
</evidence>
<proteinExistence type="predicted"/>
<keyword evidence="1" id="KW-0324">Glycolysis</keyword>
<dbReference type="InterPro" id="IPR029033">
    <property type="entry name" value="His_PPase_superfam"/>
</dbReference>
<dbReference type="InterPro" id="IPR001345">
    <property type="entry name" value="PG/BPGM_mutase_AS"/>
</dbReference>
<dbReference type="Gene3D" id="3.40.50.1240">
    <property type="entry name" value="Phosphoglycerate mutase-like"/>
    <property type="match status" value="1"/>
</dbReference>
<dbReference type="AlphaFoldDB" id="A0A381QUL9"/>
<protein>
    <recommendedName>
        <fullName evidence="4">Histidine phosphatase family protein</fullName>
    </recommendedName>
</protein>
<dbReference type="SMART" id="SM00855">
    <property type="entry name" value="PGAM"/>
    <property type="match status" value="1"/>
</dbReference>
<dbReference type="PANTHER" id="PTHR48100">
    <property type="entry name" value="BROAD-SPECIFICITY PHOSPHATASE YOR283W-RELATED"/>
    <property type="match status" value="1"/>
</dbReference>
<dbReference type="InterPro" id="IPR013078">
    <property type="entry name" value="His_Pase_superF_clade-1"/>
</dbReference>
<dbReference type="SUPFAM" id="SSF53254">
    <property type="entry name" value="Phosphoglycerate mutase-like"/>
    <property type="match status" value="1"/>
</dbReference>
<dbReference type="Pfam" id="PF00300">
    <property type="entry name" value="His_Phos_1"/>
    <property type="match status" value="1"/>
</dbReference>
<reference evidence="3" key="1">
    <citation type="submission" date="2018-05" db="EMBL/GenBank/DDBJ databases">
        <authorList>
            <person name="Lanie J.A."/>
            <person name="Ng W.-L."/>
            <person name="Kazmierczak K.M."/>
            <person name="Andrzejewski T.M."/>
            <person name="Davidsen T.M."/>
            <person name="Wayne K.J."/>
            <person name="Tettelin H."/>
            <person name="Glass J.I."/>
            <person name="Rusch D."/>
            <person name="Podicherti R."/>
            <person name="Tsui H.-C.T."/>
            <person name="Winkler M.E."/>
        </authorList>
    </citation>
    <scope>NUCLEOTIDE SEQUENCE</scope>
</reference>
<dbReference type="PIRSF" id="PIRSF000709">
    <property type="entry name" value="6PFK_2-Ptase"/>
    <property type="match status" value="1"/>
</dbReference>
<organism evidence="3">
    <name type="scientific">marine metagenome</name>
    <dbReference type="NCBI Taxonomy" id="408172"/>
    <lineage>
        <taxon>unclassified sequences</taxon>
        <taxon>metagenomes</taxon>
        <taxon>ecological metagenomes</taxon>
    </lineage>
</organism>
<dbReference type="GO" id="GO:0016791">
    <property type="term" value="F:phosphatase activity"/>
    <property type="evidence" value="ECO:0007669"/>
    <property type="project" value="TreeGrafter"/>
</dbReference>
<dbReference type="EMBL" id="UINC01001516">
    <property type="protein sequence ID" value="SUZ82654.1"/>
    <property type="molecule type" value="Genomic_DNA"/>
</dbReference>
<evidence type="ECO:0008006" key="4">
    <source>
        <dbReference type="Google" id="ProtNLM"/>
    </source>
</evidence>